<dbReference type="PANTHER" id="PTHR43833:SF9">
    <property type="entry name" value="POTASSIUM CHANNEL PROTEIN YUGO-RELATED"/>
    <property type="match status" value="1"/>
</dbReference>
<dbReference type="Gene3D" id="3.30.70.1450">
    <property type="entry name" value="Regulator of K+ conductance, C-terminal domain"/>
    <property type="match status" value="1"/>
</dbReference>
<organism evidence="4">
    <name type="scientific">Halobacterium sp. NMX12-1</name>
    <dbReference type="NCBI Taxonomy" id="3166650"/>
    <lineage>
        <taxon>Archaea</taxon>
        <taxon>Methanobacteriati</taxon>
        <taxon>Methanobacteriota</taxon>
        <taxon>Stenosarchaea group</taxon>
        <taxon>Halobacteria</taxon>
        <taxon>Halobacteriales</taxon>
        <taxon>Halobacteriaceae</taxon>
        <taxon>Halobacterium</taxon>
    </lineage>
</organism>
<gene>
    <name evidence="4" type="ORF">ABSL23_01740</name>
</gene>
<dbReference type="Pfam" id="PF02080">
    <property type="entry name" value="TrkA_C"/>
    <property type="match status" value="1"/>
</dbReference>
<dbReference type="Gene3D" id="3.40.50.720">
    <property type="entry name" value="NAD(P)-binding Rossmann-like Domain"/>
    <property type="match status" value="2"/>
</dbReference>
<dbReference type="RefSeq" id="WP_353634522.1">
    <property type="nucleotide sequence ID" value="NZ_CP159204.1"/>
</dbReference>
<accession>A0AAU8CCL5</accession>
<dbReference type="SUPFAM" id="SSF51735">
    <property type="entry name" value="NAD(P)-binding Rossmann-fold domains"/>
    <property type="match status" value="2"/>
</dbReference>
<dbReference type="KEGG" id="hanx:ABSL23_01740"/>
<evidence type="ECO:0000259" key="2">
    <source>
        <dbReference type="PROSITE" id="PS51201"/>
    </source>
</evidence>
<dbReference type="GeneID" id="91107832"/>
<dbReference type="InterPro" id="IPR036721">
    <property type="entry name" value="RCK_C_sf"/>
</dbReference>
<keyword evidence="1" id="KW-1133">Transmembrane helix</keyword>
<proteinExistence type="predicted"/>
<protein>
    <submittedName>
        <fullName evidence="4">NAD-binding protein</fullName>
    </submittedName>
</protein>
<dbReference type="InterPro" id="IPR050721">
    <property type="entry name" value="Trk_Ktr_HKT_K-transport"/>
</dbReference>
<dbReference type="InterPro" id="IPR036291">
    <property type="entry name" value="NAD(P)-bd_dom_sf"/>
</dbReference>
<dbReference type="SUPFAM" id="SSF116726">
    <property type="entry name" value="TrkA C-terminal domain-like"/>
    <property type="match status" value="2"/>
</dbReference>
<dbReference type="EMBL" id="CP159204">
    <property type="protein sequence ID" value="XCF16751.1"/>
    <property type="molecule type" value="Genomic_DNA"/>
</dbReference>
<dbReference type="InterPro" id="IPR003148">
    <property type="entry name" value="RCK_N"/>
</dbReference>
<dbReference type="GO" id="GO:0006813">
    <property type="term" value="P:potassium ion transport"/>
    <property type="evidence" value="ECO:0007669"/>
    <property type="project" value="InterPro"/>
</dbReference>
<dbReference type="PANTHER" id="PTHR43833">
    <property type="entry name" value="POTASSIUM CHANNEL PROTEIN 2-RELATED-RELATED"/>
    <property type="match status" value="1"/>
</dbReference>
<dbReference type="PROSITE" id="PS51201">
    <property type="entry name" value="RCK_N"/>
    <property type="match status" value="2"/>
</dbReference>
<evidence type="ECO:0000256" key="1">
    <source>
        <dbReference type="SAM" id="Phobius"/>
    </source>
</evidence>
<evidence type="ECO:0000313" key="4">
    <source>
        <dbReference type="EMBL" id="XCF16751.1"/>
    </source>
</evidence>
<dbReference type="AlphaFoldDB" id="A0AAU8CCL5"/>
<keyword evidence="1" id="KW-0472">Membrane</keyword>
<sequence length="547" mass="58272">MRELRGISLDPADLTYRQRLILAYAGGLVSVVLVFTGLYYWGMAALEARPRSPYQAFNTVIEVMTTTGFGADSPWETPWMNLFVAGMQVSGVAVGFVTLRVLVIPLFERTPVNLDDQLTVKDGHVVVAEYRRDSEVLLDELEALDVDYVLVESDREEAVRLSDDGYQAIDGDPEDSEDLQRASIGKADVLITDTDDRTASVVLTALEHNESLRVVSFTASTRRKAALAEVGVDRSVAPHALIGQRLAEKATTPVAVGEGASEEVAVREILVRRDSPLHGVRVRESPLASHPELTLVAGWFDGELRMPPSPDERLTPNTVLVVAGPAAVIDEVAGEIAGVQRSRVREHSRVVVGGLGEGGAAAVEALPDDVSVTTVDESPEANPDVVGDATEPETLEAANVADATALVVTVNDDATALLTVAMARSLSDDVEILVRVTDTEKATAAFRAGADYVLSVQRVSARLVAAEVHGERVMDPVSQIRLVRADASPFAGQTVATASDPQKGWTVVGIVHDGAVSTNQAAAIEAGDEVFVAGSDRAIRGFEQSVD</sequence>
<dbReference type="PROSITE" id="PS51202">
    <property type="entry name" value="RCK_C"/>
    <property type="match status" value="1"/>
</dbReference>
<name>A0AAU8CCL5_9EURY</name>
<feature type="domain" description="RCK C-terminal" evidence="3">
    <location>
        <begin position="254"/>
        <end position="338"/>
    </location>
</feature>
<feature type="domain" description="RCK N-terminal" evidence="2">
    <location>
        <begin position="316"/>
        <end position="454"/>
    </location>
</feature>
<feature type="domain" description="RCK N-terminal" evidence="2">
    <location>
        <begin position="122"/>
        <end position="236"/>
    </location>
</feature>
<feature type="transmembrane region" description="Helical" evidence="1">
    <location>
        <begin position="21"/>
        <end position="41"/>
    </location>
</feature>
<dbReference type="Pfam" id="PF02254">
    <property type="entry name" value="TrkA_N"/>
    <property type="match status" value="2"/>
</dbReference>
<reference evidence="4" key="1">
    <citation type="submission" date="2024-06" db="EMBL/GenBank/DDBJ databases">
        <title>Genome Sequence of an extremely halophilic archaeon isolated from Permian era halite, Salado Formation, Carlsbad, New Mexico: Halobacterium sp. strain NMX12-1.</title>
        <authorList>
            <person name="Sotoa L."/>
            <person name="DasSarma P."/>
            <person name="Anton B.P."/>
            <person name="Vincze T."/>
            <person name="Verma I."/>
            <person name="Eralp B."/>
            <person name="Powers D.W."/>
            <person name="Dozier B.L."/>
            <person name="Roberts R.J."/>
            <person name="DasSarma S."/>
        </authorList>
    </citation>
    <scope>NUCLEOTIDE SEQUENCE</scope>
    <source>
        <strain evidence="4">NMX12-1</strain>
    </source>
</reference>
<dbReference type="SUPFAM" id="SSF81324">
    <property type="entry name" value="Voltage-gated potassium channels"/>
    <property type="match status" value="1"/>
</dbReference>
<dbReference type="InterPro" id="IPR006037">
    <property type="entry name" value="RCK_C"/>
</dbReference>
<keyword evidence="1" id="KW-0812">Transmembrane</keyword>
<dbReference type="GO" id="GO:0008324">
    <property type="term" value="F:monoatomic cation transmembrane transporter activity"/>
    <property type="evidence" value="ECO:0007669"/>
    <property type="project" value="InterPro"/>
</dbReference>
<evidence type="ECO:0000259" key="3">
    <source>
        <dbReference type="PROSITE" id="PS51202"/>
    </source>
</evidence>